<protein>
    <submittedName>
        <fullName evidence="2">DUF2341 domain-containing protein</fullName>
    </submittedName>
</protein>
<evidence type="ECO:0000313" key="3">
    <source>
        <dbReference type="Proteomes" id="UP001571980"/>
    </source>
</evidence>
<name>A0ABV4T263_9EURY</name>
<keyword evidence="3" id="KW-1185">Reference proteome</keyword>
<reference evidence="2 3" key="1">
    <citation type="submission" date="2023-03" db="EMBL/GenBank/DDBJ databases">
        <title>Speciation in Pyrococcus: adaptation to high temperature as a mechanism.</title>
        <authorList>
            <person name="Gu J."/>
        </authorList>
    </citation>
    <scope>NUCLEOTIDE SEQUENCE [LARGE SCALE GENOMIC DNA]</scope>
    <source>
        <strain evidence="2 3">LMOA34</strain>
    </source>
</reference>
<sequence>MRKGFIINASILVLLIPVILLLATYEEVSSQVALSQSERTYSERVYQVISALQLEFKRALEISGKRAIIAVIDYVAVSGNFISPTYGVNNTIRDLILSGGSPSISGYRVGKIMGDQTIKGWLKEVTNQLRKQGLVFGMDEDEIISNTEILVAPLDSFRVVIKGRINRIVVKDVSGKVIYEGSIPEKGYVYSVVDLNGLEDPMFSAITGGRYQRVLRACKYAYPEIFTKPIKFLEGAGVSSYSPVVGRFSTAVSSDTIYIGESYPGDGALAYVLKEGDFSQTTSPIIVNTTLDGEIVDPTEVLTEGGMGVLVFGSSVTWCNYTYPYRVAFTIPSDYIGKLVLLEFNATQYPFRVIPHSGEFGALRIYGSDCAEASYWIEYWGNDKVLIWLRPTVTTYYIYYSKSADVPFLRGSITSVFGANYTVDVRVLAGEKISLFSTQSTQFFVRYNLSASWNNDFNGGIEIGFTGVGFSGVRVWEVSLDYPQTVTDVQVPIYLNSTIASLIPHTVTPPKAKIKVYADSKLTRELPFWIEYWDNSGALIWVKTDIPSTLYIAYSDSFPYTRGDGDSVFLFFDDFNESSINELEQKWVILGQIGGLDPTGNGTLTILGGNSVLALRTRNSLTINYQFAVRFRMRPNFEYNDDWDAGIGLEDYYVSNEDYRLLLFTDDIRDRQDFLAQHRAWWRYESSSSDERGDYSFHTYSVEMTNYYRRRRRYRGDFTFRDITASNRQENTDSWSFRYPLLYLYLVIDSESQSRGAIFDWIFIRRYIDLSSLSQSIIELGTPVTFQFVDNWTTEKLFILKDWNALASYSPGTWFISSPNRYEVRINTTLGLNFTYTHEPQASSETSQAYISGAVISPISVYLVVSNTLNNAGYFSWVIWGTSYIEYSPRLLEEETKPPENLAKVYDIEPFLLCINEQERVGNKEGEIGYFGVSWGMSFFERLEGSTENHEKYITLAKGMQEELGLAKNGLYYPIGLVSFMIPTDSMTYYFDEKLNRLFLTVLQKPPEEYVNSVDFCFLDHYFPGKLSINSPVCKQQTYRVYGISDSPDREGVYFFIDNTTAMSLFGITGASELLQK</sequence>
<dbReference type="EMBL" id="JARRIG010000001">
    <property type="protein sequence ID" value="MFA4803262.1"/>
    <property type="molecule type" value="Genomic_DNA"/>
</dbReference>
<dbReference type="RefSeq" id="WP_372823005.1">
    <property type="nucleotide sequence ID" value="NZ_JARRIC010000001.1"/>
</dbReference>
<dbReference type="InterPro" id="IPR018765">
    <property type="entry name" value="DUF2341"/>
</dbReference>
<accession>A0ABV4T263</accession>
<dbReference type="Pfam" id="PF10102">
    <property type="entry name" value="DUF2341"/>
    <property type="match status" value="1"/>
</dbReference>
<gene>
    <name evidence="2" type="ORF">P8X34_00585</name>
</gene>
<feature type="domain" description="DUF2341" evidence="1">
    <location>
        <begin position="518"/>
        <end position="587"/>
    </location>
</feature>
<organism evidence="2 3">
    <name type="scientific">Pyrococcus kukulkanii</name>
    <dbReference type="NCBI Taxonomy" id="1609559"/>
    <lineage>
        <taxon>Archaea</taxon>
        <taxon>Methanobacteriati</taxon>
        <taxon>Methanobacteriota</taxon>
        <taxon>Thermococci</taxon>
        <taxon>Thermococcales</taxon>
        <taxon>Thermococcaceae</taxon>
        <taxon>Pyrococcus</taxon>
    </lineage>
</organism>
<evidence type="ECO:0000259" key="1">
    <source>
        <dbReference type="Pfam" id="PF10102"/>
    </source>
</evidence>
<evidence type="ECO:0000313" key="2">
    <source>
        <dbReference type="EMBL" id="MFA4803262.1"/>
    </source>
</evidence>
<proteinExistence type="predicted"/>
<dbReference type="Proteomes" id="UP001571980">
    <property type="component" value="Unassembled WGS sequence"/>
</dbReference>
<comment type="caution">
    <text evidence="2">The sequence shown here is derived from an EMBL/GenBank/DDBJ whole genome shotgun (WGS) entry which is preliminary data.</text>
</comment>